<reference evidence="3" key="2">
    <citation type="submission" date="2025-08" db="UniProtKB">
        <authorList>
            <consortium name="Ensembl"/>
        </authorList>
    </citation>
    <scope>IDENTIFICATION</scope>
</reference>
<dbReference type="PROSITE" id="PS51257">
    <property type="entry name" value="PROKAR_LIPOPROTEIN"/>
    <property type="match status" value="1"/>
</dbReference>
<gene>
    <name evidence="3" type="primary">LY86</name>
</gene>
<dbReference type="OMA" id="NYSYPIC"/>
<evidence type="ECO:0000313" key="3">
    <source>
        <dbReference type="Ensembl" id="ENSVURP00010005237.1"/>
    </source>
</evidence>
<dbReference type="Ensembl" id="ENSVURT00010005932.1">
    <property type="protein sequence ID" value="ENSVURP00010005237.1"/>
    <property type="gene ID" value="ENSVURG00010004118.1"/>
</dbReference>
<dbReference type="GO" id="GO:0031663">
    <property type="term" value="P:lipopolysaccharide-mediated signaling pathway"/>
    <property type="evidence" value="ECO:0007669"/>
    <property type="project" value="Ensembl"/>
</dbReference>
<dbReference type="OrthoDB" id="9889383at2759"/>
<dbReference type="GeneID" id="114044476"/>
<name>A0A4X2K7I9_VOMUR</name>
<reference evidence="4" key="1">
    <citation type="submission" date="2018-12" db="EMBL/GenBank/DDBJ databases">
        <authorList>
            <person name="Yazar S."/>
        </authorList>
    </citation>
    <scope>NUCLEOTIDE SEQUENCE [LARGE SCALE GENOMIC DNA]</scope>
</reference>
<dbReference type="GO" id="GO:0031666">
    <property type="term" value="P:positive regulation of lipopolysaccharide-mediated signaling pathway"/>
    <property type="evidence" value="ECO:0007669"/>
    <property type="project" value="Ensembl"/>
</dbReference>
<evidence type="ECO:0000259" key="2">
    <source>
        <dbReference type="SMART" id="SM00737"/>
    </source>
</evidence>
<proteinExistence type="predicted"/>
<sequence>MKIFMAPFLALVLSCPSCSSKWTTHTACKDNKLELLYQSCDPLQDFGFSVDHCNNPLSENLKIRFGTVLRYDIKELFLDINLFAMGKSVYSFSYPVCEADFPQFSFCGRRKGEKVYYAGDINNSAFPIGKGEYHILLRLYNENNSTIVCANFTVLSY</sequence>
<dbReference type="Proteomes" id="UP000314987">
    <property type="component" value="Unassembled WGS sequence"/>
</dbReference>
<dbReference type="InterPro" id="IPR039945">
    <property type="entry name" value="LY86"/>
</dbReference>
<dbReference type="GO" id="GO:0045087">
    <property type="term" value="P:innate immune response"/>
    <property type="evidence" value="ECO:0007669"/>
    <property type="project" value="TreeGrafter"/>
</dbReference>
<dbReference type="Gene3D" id="2.60.40.770">
    <property type="match status" value="1"/>
</dbReference>
<dbReference type="RefSeq" id="XP_027719814.1">
    <property type="nucleotide sequence ID" value="XM_027864013.1"/>
</dbReference>
<evidence type="ECO:0000256" key="1">
    <source>
        <dbReference type="SAM" id="SignalP"/>
    </source>
</evidence>
<feature type="chain" id="PRO_5021265709" evidence="1">
    <location>
        <begin position="21"/>
        <end position="157"/>
    </location>
</feature>
<dbReference type="SUPFAM" id="SSF81296">
    <property type="entry name" value="E set domains"/>
    <property type="match status" value="1"/>
</dbReference>
<protein>
    <submittedName>
        <fullName evidence="3">Lymphocyte antigen 86</fullName>
    </submittedName>
</protein>
<dbReference type="InterPro" id="IPR003172">
    <property type="entry name" value="ML_dom"/>
</dbReference>
<feature type="domain" description="MD-2-related lipid-recognition" evidence="2">
    <location>
        <begin position="37"/>
        <end position="154"/>
    </location>
</feature>
<dbReference type="InterPro" id="IPR014756">
    <property type="entry name" value="Ig_E-set"/>
</dbReference>
<dbReference type="GeneTree" id="ENSGT00390000018605"/>
<dbReference type="PANTHER" id="PTHR20838">
    <property type="entry name" value="LYMPHOCYTE ANTIGEN 86"/>
    <property type="match status" value="1"/>
</dbReference>
<dbReference type="STRING" id="29139.ENSVURP00010005237"/>
<accession>A0A4X2K7I9</accession>
<dbReference type="AlphaFoldDB" id="A0A4X2K7I9"/>
<dbReference type="PANTHER" id="PTHR20838:SF0">
    <property type="entry name" value="LYMPHOCYTE ANTIGEN 86"/>
    <property type="match status" value="1"/>
</dbReference>
<evidence type="ECO:0000313" key="4">
    <source>
        <dbReference type="Proteomes" id="UP000314987"/>
    </source>
</evidence>
<reference evidence="3" key="3">
    <citation type="submission" date="2025-09" db="UniProtKB">
        <authorList>
            <consortium name="Ensembl"/>
        </authorList>
    </citation>
    <scope>IDENTIFICATION</scope>
</reference>
<dbReference type="SMART" id="SM00737">
    <property type="entry name" value="ML"/>
    <property type="match status" value="1"/>
</dbReference>
<organism evidence="3 4">
    <name type="scientific">Vombatus ursinus</name>
    <name type="common">Common wombat</name>
    <dbReference type="NCBI Taxonomy" id="29139"/>
    <lineage>
        <taxon>Eukaryota</taxon>
        <taxon>Metazoa</taxon>
        <taxon>Chordata</taxon>
        <taxon>Craniata</taxon>
        <taxon>Vertebrata</taxon>
        <taxon>Euteleostomi</taxon>
        <taxon>Mammalia</taxon>
        <taxon>Metatheria</taxon>
        <taxon>Diprotodontia</taxon>
        <taxon>Vombatidae</taxon>
        <taxon>Vombatus</taxon>
    </lineage>
</organism>
<dbReference type="CTD" id="9450"/>
<keyword evidence="4" id="KW-1185">Reference proteome</keyword>
<feature type="signal peptide" evidence="1">
    <location>
        <begin position="1"/>
        <end position="20"/>
    </location>
</feature>
<keyword evidence="1" id="KW-0732">Signal</keyword>